<proteinExistence type="predicted"/>
<dbReference type="EMBL" id="JAINUG010000015">
    <property type="protein sequence ID" value="KAJ8413559.1"/>
    <property type="molecule type" value="Genomic_DNA"/>
</dbReference>
<comment type="caution">
    <text evidence="2">The sequence shown here is derived from an EMBL/GenBank/DDBJ whole genome shotgun (WGS) entry which is preliminary data.</text>
</comment>
<accession>A0AAD7T340</accession>
<dbReference type="AlphaFoldDB" id="A0AAD7T340"/>
<evidence type="ECO:0000313" key="3">
    <source>
        <dbReference type="Proteomes" id="UP001221898"/>
    </source>
</evidence>
<keyword evidence="3" id="KW-1185">Reference proteome</keyword>
<gene>
    <name evidence="2" type="ORF">AAFF_G00080660</name>
</gene>
<organism evidence="2 3">
    <name type="scientific">Aldrovandia affinis</name>
    <dbReference type="NCBI Taxonomy" id="143900"/>
    <lineage>
        <taxon>Eukaryota</taxon>
        <taxon>Metazoa</taxon>
        <taxon>Chordata</taxon>
        <taxon>Craniata</taxon>
        <taxon>Vertebrata</taxon>
        <taxon>Euteleostomi</taxon>
        <taxon>Actinopterygii</taxon>
        <taxon>Neopterygii</taxon>
        <taxon>Teleostei</taxon>
        <taxon>Notacanthiformes</taxon>
        <taxon>Halosauridae</taxon>
        <taxon>Aldrovandia</taxon>
    </lineage>
</organism>
<protein>
    <submittedName>
        <fullName evidence="2">Uncharacterized protein</fullName>
    </submittedName>
</protein>
<reference evidence="2" key="1">
    <citation type="journal article" date="2023" name="Science">
        <title>Genome structures resolve the early diversification of teleost fishes.</title>
        <authorList>
            <person name="Parey E."/>
            <person name="Louis A."/>
            <person name="Montfort J."/>
            <person name="Bouchez O."/>
            <person name="Roques C."/>
            <person name="Iampietro C."/>
            <person name="Lluch J."/>
            <person name="Castinel A."/>
            <person name="Donnadieu C."/>
            <person name="Desvignes T."/>
            <person name="Floi Bucao C."/>
            <person name="Jouanno E."/>
            <person name="Wen M."/>
            <person name="Mejri S."/>
            <person name="Dirks R."/>
            <person name="Jansen H."/>
            <person name="Henkel C."/>
            <person name="Chen W.J."/>
            <person name="Zahm M."/>
            <person name="Cabau C."/>
            <person name="Klopp C."/>
            <person name="Thompson A.W."/>
            <person name="Robinson-Rechavi M."/>
            <person name="Braasch I."/>
            <person name="Lecointre G."/>
            <person name="Bobe J."/>
            <person name="Postlethwait J.H."/>
            <person name="Berthelot C."/>
            <person name="Roest Crollius H."/>
            <person name="Guiguen Y."/>
        </authorList>
    </citation>
    <scope>NUCLEOTIDE SEQUENCE</scope>
    <source>
        <strain evidence="2">NC1722</strain>
    </source>
</reference>
<sequence>MSSASTSSWAPWRGEQGEKRVWSLRPSDNTVAQLWATLEGLFACLVPLSVVRMRFFQCKQEQGETLDGYLLRLRELHGHWREREPAGGDDRGMLLRDQFLLGLSADLVCQKLRQEEGDVELEMWKQEVHTELQQELQEQLATLGKTLVMELRQQWPQAPEAPPLNQGAGPTMAPAEHQGPRTTASRAMEFHSGQK</sequence>
<evidence type="ECO:0000256" key="1">
    <source>
        <dbReference type="SAM" id="MobiDB-lite"/>
    </source>
</evidence>
<evidence type="ECO:0000313" key="2">
    <source>
        <dbReference type="EMBL" id="KAJ8413559.1"/>
    </source>
</evidence>
<name>A0AAD7T340_9TELE</name>
<feature type="region of interest" description="Disordered" evidence="1">
    <location>
        <begin position="158"/>
        <end position="195"/>
    </location>
</feature>
<dbReference type="Proteomes" id="UP001221898">
    <property type="component" value="Unassembled WGS sequence"/>
</dbReference>